<evidence type="ECO:0000313" key="4">
    <source>
        <dbReference type="Proteomes" id="UP000657372"/>
    </source>
</evidence>
<feature type="transmembrane region" description="Helical" evidence="1">
    <location>
        <begin position="45"/>
        <end position="66"/>
    </location>
</feature>
<proteinExistence type="predicted"/>
<feature type="domain" description="Phosphatidic acid phosphatase type 2/haloperoxidase" evidence="2">
    <location>
        <begin position="76"/>
        <end position="181"/>
    </location>
</feature>
<keyword evidence="4" id="KW-1185">Reference proteome</keyword>
<evidence type="ECO:0000259" key="2">
    <source>
        <dbReference type="SMART" id="SM00014"/>
    </source>
</evidence>
<feature type="transmembrane region" description="Helical" evidence="1">
    <location>
        <begin position="73"/>
        <end position="94"/>
    </location>
</feature>
<comment type="caution">
    <text evidence="3">The sequence shown here is derived from an EMBL/GenBank/DDBJ whole genome shotgun (WGS) entry which is preliminary data.</text>
</comment>
<dbReference type="PANTHER" id="PTHR14969:SF13">
    <property type="entry name" value="AT30094P"/>
    <property type="match status" value="1"/>
</dbReference>
<accession>A0ABS0EV78</accession>
<keyword evidence="1" id="KW-0472">Membrane</keyword>
<dbReference type="RefSeq" id="WP_195875971.1">
    <property type="nucleotide sequence ID" value="NZ_JADOEL010000011.1"/>
</dbReference>
<feature type="transmembrane region" description="Helical" evidence="1">
    <location>
        <begin position="114"/>
        <end position="133"/>
    </location>
</feature>
<dbReference type="Pfam" id="PF01569">
    <property type="entry name" value="PAP2"/>
    <property type="match status" value="1"/>
</dbReference>
<keyword evidence="1" id="KW-1133">Transmembrane helix</keyword>
<feature type="transmembrane region" description="Helical" evidence="1">
    <location>
        <begin position="140"/>
        <end position="160"/>
    </location>
</feature>
<reference evidence="3 4" key="1">
    <citation type="submission" date="2020-11" db="EMBL/GenBank/DDBJ databases">
        <title>WGS of Herminiimonas contaminans strain Marseille-Q4544 isolated from planarians Schmidtea mediterranea.</title>
        <authorList>
            <person name="Kangale L."/>
        </authorList>
    </citation>
    <scope>NUCLEOTIDE SEQUENCE [LARGE SCALE GENOMIC DNA]</scope>
    <source>
        <strain evidence="3 4">Marseille-Q4544</strain>
    </source>
</reference>
<evidence type="ECO:0000313" key="3">
    <source>
        <dbReference type="EMBL" id="MBF8178747.1"/>
    </source>
</evidence>
<organism evidence="3 4">
    <name type="scientific">Herminiimonas contaminans</name>
    <dbReference type="NCBI Taxonomy" id="1111140"/>
    <lineage>
        <taxon>Bacteria</taxon>
        <taxon>Pseudomonadati</taxon>
        <taxon>Pseudomonadota</taxon>
        <taxon>Betaproteobacteria</taxon>
        <taxon>Burkholderiales</taxon>
        <taxon>Oxalobacteraceae</taxon>
        <taxon>Herminiimonas</taxon>
    </lineage>
</organism>
<dbReference type="Gene3D" id="1.20.144.10">
    <property type="entry name" value="Phosphatidic acid phosphatase type 2/haloperoxidase"/>
    <property type="match status" value="1"/>
</dbReference>
<keyword evidence="1" id="KW-0812">Transmembrane</keyword>
<gene>
    <name evidence="3" type="ORF">IXC47_13745</name>
</gene>
<dbReference type="SUPFAM" id="SSF48317">
    <property type="entry name" value="Acid phosphatase/Vanadium-dependent haloperoxidase"/>
    <property type="match status" value="1"/>
</dbReference>
<dbReference type="InterPro" id="IPR036938">
    <property type="entry name" value="PAP2/HPO_sf"/>
</dbReference>
<name>A0ABS0EV78_9BURK</name>
<dbReference type="InterPro" id="IPR000326">
    <property type="entry name" value="PAP2/HPO"/>
</dbReference>
<sequence>MLGILLPLILFVALADTISNSSWIALERTMLWSLRVETESMLSQFAVWCSMLVTVISVCILCYLLYRQQWRTALFWLCSVSGAAMMCNIMKGTIQRARPELWLDAPDTSFGFPSGHATHSMAIVITLLVLLRLSSWHKVVLLSGFLFAALVGLSRMYLGYHYPSDIVAGWMVALCWVMTLRIIFNQNYLTLQAGQDTVLHFLHKKFLL</sequence>
<dbReference type="Proteomes" id="UP000657372">
    <property type="component" value="Unassembled WGS sequence"/>
</dbReference>
<protein>
    <submittedName>
        <fullName evidence="3">Phosphatase PAP2 family protein</fullName>
    </submittedName>
</protein>
<dbReference type="EMBL" id="JADOEL010000011">
    <property type="protein sequence ID" value="MBF8178747.1"/>
    <property type="molecule type" value="Genomic_DNA"/>
</dbReference>
<evidence type="ECO:0000256" key="1">
    <source>
        <dbReference type="SAM" id="Phobius"/>
    </source>
</evidence>
<dbReference type="CDD" id="cd03392">
    <property type="entry name" value="PAP2_like_2"/>
    <property type="match status" value="1"/>
</dbReference>
<dbReference type="SMART" id="SM00014">
    <property type="entry name" value="acidPPc"/>
    <property type="match status" value="1"/>
</dbReference>
<feature type="transmembrane region" description="Helical" evidence="1">
    <location>
        <begin position="166"/>
        <end position="184"/>
    </location>
</feature>
<dbReference type="PANTHER" id="PTHR14969">
    <property type="entry name" value="SPHINGOSINE-1-PHOSPHATE PHOSPHOHYDROLASE"/>
    <property type="match status" value="1"/>
</dbReference>